<feature type="domain" description="Protein CR006 P-loop" evidence="1">
    <location>
        <begin position="20"/>
        <end position="158"/>
    </location>
</feature>
<organism evidence="2">
    <name type="scientific">Candidatus Kentrum sp. LPFa</name>
    <dbReference type="NCBI Taxonomy" id="2126335"/>
    <lineage>
        <taxon>Bacteria</taxon>
        <taxon>Pseudomonadati</taxon>
        <taxon>Pseudomonadota</taxon>
        <taxon>Gammaproteobacteria</taxon>
        <taxon>Candidatus Kentrum</taxon>
    </lineage>
</organism>
<proteinExistence type="predicted"/>
<dbReference type="AlphaFoldDB" id="A0A450X5Y1"/>
<dbReference type="Pfam" id="PF13166">
    <property type="entry name" value="AAA_13"/>
    <property type="match status" value="1"/>
</dbReference>
<evidence type="ECO:0000259" key="1">
    <source>
        <dbReference type="Pfam" id="PF13166"/>
    </source>
</evidence>
<dbReference type="EMBL" id="CAADFK010000425">
    <property type="protein sequence ID" value="VFK24683.1"/>
    <property type="molecule type" value="Genomic_DNA"/>
</dbReference>
<accession>A0A450X5Y1</accession>
<protein>
    <submittedName>
        <fullName evidence="2">AAA domain-containing protein</fullName>
    </submittedName>
</protein>
<sequence length="181" mass="21016">MALLSQISRLIGILSCKGLNVYFHKEVTFNAKRTDKAMKEETFWAIRKPADISKIKSHDSNPIKTSYELLWSEVRNQDRSNFSIQNTLRRILEHYFKILGGNDPETVISRFDGKDQMICKSLFSWVNDGSHSAFDDPYVSIDDTMVEKYLEVFQKIFKKAGHLAHYKMMMGEGMTYDQTNI</sequence>
<reference evidence="2" key="1">
    <citation type="submission" date="2019-02" db="EMBL/GenBank/DDBJ databases">
        <authorList>
            <person name="Gruber-Vodicka R. H."/>
            <person name="Seah K. B. B."/>
        </authorList>
    </citation>
    <scope>NUCLEOTIDE SEQUENCE</scope>
    <source>
        <strain evidence="2">BECK_S313</strain>
    </source>
</reference>
<name>A0A450X5Y1_9GAMM</name>
<dbReference type="InterPro" id="IPR026866">
    <property type="entry name" value="CR006_AAA"/>
</dbReference>
<evidence type="ECO:0000313" key="2">
    <source>
        <dbReference type="EMBL" id="VFK24683.1"/>
    </source>
</evidence>
<gene>
    <name evidence="2" type="ORF">BECKLPF1236B_GA0070989_14252</name>
</gene>